<sequence>MKIKRLLITLPFIMAQTAFALNDKPEAFPSLAAIQSVGVNHAIYHPNEGWEVRGPKNRYDTKEKWQFTIAFGDTLKDKDALATAKEFMAALDPTYGDPISLGDKWGCYYVATVDGERGIGCAMTHSEPNLTLDISRFYK</sequence>
<reference evidence="3" key="1">
    <citation type="journal article" date="2019" name="Int. J. Syst. Evol. Microbiol.">
        <title>The Global Catalogue of Microorganisms (GCM) 10K type strain sequencing project: providing services to taxonomists for standard genome sequencing and annotation.</title>
        <authorList>
            <consortium name="The Broad Institute Genomics Platform"/>
            <consortium name="The Broad Institute Genome Sequencing Center for Infectious Disease"/>
            <person name="Wu L."/>
            <person name="Ma J."/>
        </authorList>
    </citation>
    <scope>NUCLEOTIDE SEQUENCE [LARGE SCALE GENOMIC DNA]</scope>
    <source>
        <strain evidence="3">CCUG 59858</strain>
    </source>
</reference>
<feature type="chain" id="PRO_5045927111" description="Hemin binding protein" evidence="1">
    <location>
        <begin position="21"/>
        <end position="139"/>
    </location>
</feature>
<keyword evidence="1" id="KW-0732">Signal</keyword>
<evidence type="ECO:0000256" key="1">
    <source>
        <dbReference type="SAM" id="SignalP"/>
    </source>
</evidence>
<evidence type="ECO:0000313" key="2">
    <source>
        <dbReference type="EMBL" id="MFC3909872.1"/>
    </source>
</evidence>
<organism evidence="2 3">
    <name type="scientific">Legionella dresdenensis</name>
    <dbReference type="NCBI Taxonomy" id="450200"/>
    <lineage>
        <taxon>Bacteria</taxon>
        <taxon>Pseudomonadati</taxon>
        <taxon>Pseudomonadota</taxon>
        <taxon>Gammaproteobacteria</taxon>
        <taxon>Legionellales</taxon>
        <taxon>Legionellaceae</taxon>
        <taxon>Legionella</taxon>
    </lineage>
</organism>
<proteinExistence type="predicted"/>
<protein>
    <recommendedName>
        <fullName evidence="4">Hemin binding protein</fullName>
    </recommendedName>
</protein>
<evidence type="ECO:0008006" key="4">
    <source>
        <dbReference type="Google" id="ProtNLM"/>
    </source>
</evidence>
<dbReference type="Proteomes" id="UP001595758">
    <property type="component" value="Unassembled WGS sequence"/>
</dbReference>
<gene>
    <name evidence="2" type="ORF">ACFORL_12405</name>
</gene>
<comment type="caution">
    <text evidence="2">The sequence shown here is derived from an EMBL/GenBank/DDBJ whole genome shotgun (WGS) entry which is preliminary data.</text>
</comment>
<keyword evidence="3" id="KW-1185">Reference proteome</keyword>
<name>A0ABV8CI29_9GAMM</name>
<evidence type="ECO:0000313" key="3">
    <source>
        <dbReference type="Proteomes" id="UP001595758"/>
    </source>
</evidence>
<dbReference type="RefSeq" id="WP_382344512.1">
    <property type="nucleotide sequence ID" value="NZ_JBHSAB010000031.1"/>
</dbReference>
<feature type="signal peptide" evidence="1">
    <location>
        <begin position="1"/>
        <end position="20"/>
    </location>
</feature>
<accession>A0ABV8CI29</accession>
<dbReference type="EMBL" id="JBHSAB010000031">
    <property type="protein sequence ID" value="MFC3909872.1"/>
    <property type="molecule type" value="Genomic_DNA"/>
</dbReference>